<evidence type="ECO:0000256" key="2">
    <source>
        <dbReference type="ARBA" id="ARBA00022723"/>
    </source>
</evidence>
<accession>A0ABU5LQF4</accession>
<reference evidence="9" key="1">
    <citation type="submission" date="2023-07" db="EMBL/GenBank/DDBJ databases">
        <title>Whole genome sequence analysis of rice epiphytic Sphingomonas sanguinis OsEp_Plm_15B2.</title>
        <authorList>
            <person name="Sahu K.P."/>
            <person name="Asharani P."/>
            <person name="Reddy B."/>
            <person name="Kumar A."/>
        </authorList>
    </citation>
    <scope>NUCLEOTIDE SEQUENCE [LARGE SCALE GENOMIC DNA]</scope>
    <source>
        <strain evidence="9">OsEp_Plm_15B2</strain>
    </source>
</reference>
<dbReference type="RefSeq" id="WP_322539235.1">
    <property type="nucleotide sequence ID" value="NZ_JAOBTW010000007.1"/>
</dbReference>
<keyword evidence="9" id="KW-1185">Reference proteome</keyword>
<sequence>MTVQQPIAADSDAAFIASLITEDMLRGSERFPSPHVELWTMPGFLTREECDVLMRAIDANKAPSRVAYGEPNARTSETCIFDATVRSSETCVLDDTAPVIQLLDLKLSLLLGIPPECGEPIQGQRYAVGQEFKLHHDYFEDHHPDTASNRHRCGNRTWTAMIYLNEPEEGGETGFAYLQHDFKPRQGMAVCWNNVGPDGKPNRYTLHQGKPVIRGDKYIITKWFRERAWLGPVGYVPPAAAPQRNAKAKVKRAIKGRR</sequence>
<dbReference type="InterPro" id="IPR045054">
    <property type="entry name" value="P4HA-like"/>
</dbReference>
<dbReference type="Proteomes" id="UP001292182">
    <property type="component" value="Unassembled WGS sequence"/>
</dbReference>
<dbReference type="Pfam" id="PF13640">
    <property type="entry name" value="2OG-FeII_Oxy_3"/>
    <property type="match status" value="1"/>
</dbReference>
<dbReference type="PANTHER" id="PTHR10869:SF246">
    <property type="entry name" value="TRANSMEMBRANE PROLYL 4-HYDROXYLASE"/>
    <property type="match status" value="1"/>
</dbReference>
<keyword evidence="6" id="KW-0408">Iron</keyword>
<protein>
    <submittedName>
        <fullName evidence="8">2OG-Fe(II) oxygenase</fullName>
    </submittedName>
</protein>
<keyword evidence="5" id="KW-0560">Oxidoreductase</keyword>
<comment type="cofactor">
    <cofactor evidence="1">
        <name>L-ascorbate</name>
        <dbReference type="ChEBI" id="CHEBI:38290"/>
    </cofactor>
</comment>
<dbReference type="Gene3D" id="2.60.120.620">
    <property type="entry name" value="q2cbj1_9rhob like domain"/>
    <property type="match status" value="1"/>
</dbReference>
<evidence type="ECO:0000313" key="8">
    <source>
        <dbReference type="EMBL" id="MDZ7282151.1"/>
    </source>
</evidence>
<keyword evidence="3" id="KW-0847">Vitamin C</keyword>
<keyword evidence="4" id="KW-0223">Dioxygenase</keyword>
<dbReference type="EMBL" id="JAOBTW010000007">
    <property type="protein sequence ID" value="MDZ7282151.1"/>
    <property type="molecule type" value="Genomic_DNA"/>
</dbReference>
<dbReference type="PROSITE" id="PS51471">
    <property type="entry name" value="FE2OG_OXY"/>
    <property type="match status" value="1"/>
</dbReference>
<keyword evidence="2" id="KW-0479">Metal-binding</keyword>
<gene>
    <name evidence="8" type="ORF">N4G62_08940</name>
</gene>
<evidence type="ECO:0000256" key="1">
    <source>
        <dbReference type="ARBA" id="ARBA00001961"/>
    </source>
</evidence>
<organism evidence="8 9">
    <name type="scientific">Sphingomonas sanguinis</name>
    <dbReference type="NCBI Taxonomy" id="33051"/>
    <lineage>
        <taxon>Bacteria</taxon>
        <taxon>Pseudomonadati</taxon>
        <taxon>Pseudomonadota</taxon>
        <taxon>Alphaproteobacteria</taxon>
        <taxon>Sphingomonadales</taxon>
        <taxon>Sphingomonadaceae</taxon>
        <taxon>Sphingomonas</taxon>
    </lineage>
</organism>
<evidence type="ECO:0000313" key="9">
    <source>
        <dbReference type="Proteomes" id="UP001292182"/>
    </source>
</evidence>
<dbReference type="PANTHER" id="PTHR10869">
    <property type="entry name" value="PROLYL 4-HYDROXYLASE ALPHA SUBUNIT"/>
    <property type="match status" value="1"/>
</dbReference>
<dbReference type="InterPro" id="IPR044862">
    <property type="entry name" value="Pro_4_hyd_alph_FE2OG_OXY"/>
</dbReference>
<dbReference type="SMART" id="SM00702">
    <property type="entry name" value="P4Hc"/>
    <property type="match status" value="1"/>
</dbReference>
<evidence type="ECO:0000256" key="3">
    <source>
        <dbReference type="ARBA" id="ARBA00022896"/>
    </source>
</evidence>
<comment type="caution">
    <text evidence="8">The sequence shown here is derived from an EMBL/GenBank/DDBJ whole genome shotgun (WGS) entry which is preliminary data.</text>
</comment>
<evidence type="ECO:0000256" key="5">
    <source>
        <dbReference type="ARBA" id="ARBA00023002"/>
    </source>
</evidence>
<evidence type="ECO:0000259" key="7">
    <source>
        <dbReference type="PROSITE" id="PS51471"/>
    </source>
</evidence>
<feature type="domain" description="Fe2OG dioxygenase" evidence="7">
    <location>
        <begin position="117"/>
        <end position="226"/>
    </location>
</feature>
<evidence type="ECO:0000256" key="4">
    <source>
        <dbReference type="ARBA" id="ARBA00022964"/>
    </source>
</evidence>
<evidence type="ECO:0000256" key="6">
    <source>
        <dbReference type="ARBA" id="ARBA00023004"/>
    </source>
</evidence>
<dbReference type="InterPro" id="IPR006620">
    <property type="entry name" value="Pro_4_hyd_alph"/>
</dbReference>
<name>A0ABU5LQF4_9SPHN</name>
<proteinExistence type="predicted"/>
<dbReference type="InterPro" id="IPR005123">
    <property type="entry name" value="Oxoglu/Fe-dep_dioxygenase_dom"/>
</dbReference>